<dbReference type="Proteomes" id="UP000765509">
    <property type="component" value="Unassembled WGS sequence"/>
</dbReference>
<evidence type="ECO:0000259" key="1">
    <source>
        <dbReference type="Pfam" id="PF07727"/>
    </source>
</evidence>
<keyword evidence="3" id="KW-1185">Reference proteome</keyword>
<dbReference type="EMBL" id="AVOT02005496">
    <property type="protein sequence ID" value="MBW0479215.1"/>
    <property type="molecule type" value="Genomic_DNA"/>
</dbReference>
<sequence>MKAYQFDIETAFLHGEMDADVYVIQVKGFGMKEKEIWVWRLNKSLYGTKRAPRMWKEKLKKDLNSLEMFSAMSDEALFINKQKTMFLHIHVDNGFLVGENKAEIIAFPSKLSKIFKLKVKKKPTQHLGYRLIWNGNRSVSLTQYDFCLKILATFDMNDSRGVKTPCNGNLSDIIEEKAPKFDKHTF</sequence>
<organism evidence="2 3">
    <name type="scientific">Austropuccinia psidii MF-1</name>
    <dbReference type="NCBI Taxonomy" id="1389203"/>
    <lineage>
        <taxon>Eukaryota</taxon>
        <taxon>Fungi</taxon>
        <taxon>Dikarya</taxon>
        <taxon>Basidiomycota</taxon>
        <taxon>Pucciniomycotina</taxon>
        <taxon>Pucciniomycetes</taxon>
        <taxon>Pucciniales</taxon>
        <taxon>Sphaerophragmiaceae</taxon>
        <taxon>Austropuccinia</taxon>
    </lineage>
</organism>
<dbReference type="OrthoDB" id="3344688at2759"/>
<dbReference type="Pfam" id="PF07727">
    <property type="entry name" value="RVT_2"/>
    <property type="match status" value="1"/>
</dbReference>
<feature type="domain" description="Reverse transcriptase Ty1/copia-type" evidence="1">
    <location>
        <begin position="4"/>
        <end position="166"/>
    </location>
</feature>
<evidence type="ECO:0000313" key="3">
    <source>
        <dbReference type="Proteomes" id="UP000765509"/>
    </source>
</evidence>
<proteinExistence type="predicted"/>
<dbReference type="AlphaFoldDB" id="A0A9Q3GUI5"/>
<evidence type="ECO:0000313" key="2">
    <source>
        <dbReference type="EMBL" id="MBW0479215.1"/>
    </source>
</evidence>
<accession>A0A9Q3GUI5</accession>
<name>A0A9Q3GUI5_9BASI</name>
<reference evidence="2" key="1">
    <citation type="submission" date="2021-03" db="EMBL/GenBank/DDBJ databases">
        <title>Draft genome sequence of rust myrtle Austropuccinia psidii MF-1, a brazilian biotype.</title>
        <authorList>
            <person name="Quecine M.C."/>
            <person name="Pachon D.M.R."/>
            <person name="Bonatelli M.L."/>
            <person name="Correr F.H."/>
            <person name="Franceschini L.M."/>
            <person name="Leite T.F."/>
            <person name="Margarido G.R.A."/>
            <person name="Almeida C.A."/>
            <person name="Ferrarezi J.A."/>
            <person name="Labate C.A."/>
        </authorList>
    </citation>
    <scope>NUCLEOTIDE SEQUENCE</scope>
    <source>
        <strain evidence="2">MF-1</strain>
    </source>
</reference>
<comment type="caution">
    <text evidence="2">The sequence shown here is derived from an EMBL/GenBank/DDBJ whole genome shotgun (WGS) entry which is preliminary data.</text>
</comment>
<gene>
    <name evidence="2" type="ORF">O181_018930</name>
</gene>
<protein>
    <recommendedName>
        <fullName evidence="1">Reverse transcriptase Ty1/copia-type domain-containing protein</fullName>
    </recommendedName>
</protein>
<dbReference type="InterPro" id="IPR013103">
    <property type="entry name" value="RVT_2"/>
</dbReference>